<dbReference type="CDD" id="cd01014">
    <property type="entry name" value="nicotinamidase_related"/>
    <property type="match status" value="1"/>
</dbReference>
<dbReference type="GO" id="GO:0016787">
    <property type="term" value="F:hydrolase activity"/>
    <property type="evidence" value="ECO:0007669"/>
    <property type="project" value="UniProtKB-KW"/>
</dbReference>
<evidence type="ECO:0000313" key="4">
    <source>
        <dbReference type="Proteomes" id="UP000321408"/>
    </source>
</evidence>
<name>A0A5B9D6J1_9ARCH</name>
<dbReference type="Gene3D" id="3.40.50.850">
    <property type="entry name" value="Isochorismatase-like"/>
    <property type="match status" value="1"/>
</dbReference>
<dbReference type="Proteomes" id="UP000321408">
    <property type="component" value="Chromosome"/>
</dbReference>
<dbReference type="GeneID" id="41328387"/>
<dbReference type="PANTHER" id="PTHR43540">
    <property type="entry name" value="PEROXYUREIDOACRYLATE/UREIDOACRYLATE AMIDOHYDROLASE-RELATED"/>
    <property type="match status" value="1"/>
</dbReference>
<evidence type="ECO:0000256" key="1">
    <source>
        <dbReference type="ARBA" id="ARBA00022801"/>
    </source>
</evidence>
<gene>
    <name evidence="3" type="ORF">DSAG12_00384</name>
</gene>
<feature type="domain" description="Isochorismatase-like" evidence="2">
    <location>
        <begin position="5"/>
        <end position="144"/>
    </location>
</feature>
<protein>
    <submittedName>
        <fullName evidence="3">Cysteine hydrolase family protein</fullName>
        <ecNumber evidence="3">3.-.-.-</ecNumber>
    </submittedName>
</protein>
<reference evidence="3 4" key="1">
    <citation type="journal article" date="2020" name="Nature">
        <title>Isolation of an archaeon at the prokaryote-eukaryote interface.</title>
        <authorList>
            <person name="Imachi H."/>
            <person name="Nobu M.K."/>
            <person name="Nakahara N."/>
            <person name="Morono Y."/>
            <person name="Ogawara M."/>
            <person name="Takaki Y."/>
            <person name="Takano Y."/>
            <person name="Uematsu K."/>
            <person name="Ikuta T."/>
            <person name="Ito M."/>
            <person name="Matsui Y."/>
            <person name="Miyazaki M."/>
            <person name="Murata K."/>
            <person name="Saito Y."/>
            <person name="Sakai S."/>
            <person name="Song C."/>
            <person name="Tasumi E."/>
            <person name="Yamanaka Y."/>
            <person name="Yamaguchi T."/>
            <person name="Kamagata Y."/>
            <person name="Tamaki H."/>
            <person name="Takai K."/>
        </authorList>
    </citation>
    <scope>NUCLEOTIDE SEQUENCE [LARGE SCALE GENOMIC DNA]</scope>
    <source>
        <strain evidence="3 4">MK-D1</strain>
    </source>
</reference>
<proteinExistence type="predicted"/>
<evidence type="ECO:0000259" key="2">
    <source>
        <dbReference type="Pfam" id="PF00857"/>
    </source>
</evidence>
<organism evidence="3 4">
    <name type="scientific">Promethearchaeum syntrophicum</name>
    <dbReference type="NCBI Taxonomy" id="2594042"/>
    <lineage>
        <taxon>Archaea</taxon>
        <taxon>Promethearchaeati</taxon>
        <taxon>Promethearchaeota</taxon>
        <taxon>Promethearchaeia</taxon>
        <taxon>Promethearchaeales</taxon>
        <taxon>Promethearchaeaceae</taxon>
        <taxon>Promethearchaeum</taxon>
    </lineage>
</organism>
<dbReference type="EC" id="3.-.-.-" evidence="3"/>
<dbReference type="OrthoDB" id="9194at2157"/>
<sequence>MEKNTALMIIDVQIGMFTDPNYPLYNGNELLDTLECLIKKARYDDIPIIYIQHKGDAGDSLDPTTEGFKVHQRIAPLAEDIVISKTRPNAFYKTELKQTLDNLGVHNIILCGIQTEMCVDTTCRQASDLEYNVILVKDGHTTFDSPVLKAAEIIKHHNFLLDGWAADIKTEKQIIF</sequence>
<accession>A0A5B9D6J1</accession>
<dbReference type="InterPro" id="IPR036380">
    <property type="entry name" value="Isochorismatase-like_sf"/>
</dbReference>
<keyword evidence="1 3" id="KW-0378">Hydrolase</keyword>
<dbReference type="InterPro" id="IPR000868">
    <property type="entry name" value="Isochorismatase-like_dom"/>
</dbReference>
<dbReference type="RefSeq" id="WP_147661520.1">
    <property type="nucleotide sequence ID" value="NZ_CP042905.2"/>
</dbReference>
<evidence type="ECO:0000313" key="3">
    <source>
        <dbReference type="EMBL" id="QEE14571.1"/>
    </source>
</evidence>
<dbReference type="PANTHER" id="PTHR43540:SF14">
    <property type="entry name" value="ISOCHORISMATASE"/>
    <property type="match status" value="1"/>
</dbReference>
<dbReference type="Pfam" id="PF00857">
    <property type="entry name" value="Isochorismatase"/>
    <property type="match status" value="1"/>
</dbReference>
<dbReference type="AlphaFoldDB" id="A0A5B9D6J1"/>
<reference evidence="3 4" key="2">
    <citation type="journal article" date="2024" name="Int. J. Syst. Evol. Microbiol.">
        <title>Promethearchaeum syntrophicum gen. nov., sp. nov., an anaerobic, obligately syntrophic archaeon, the first isolate of the lineage 'Asgard' archaea, and proposal of the new archaeal phylum Promethearchaeota phyl. nov. and kingdom Promethearchaeati regn. nov.</title>
        <authorList>
            <person name="Imachi H."/>
            <person name="Nobu M.K."/>
            <person name="Kato S."/>
            <person name="Takaki Y."/>
            <person name="Miyazaki M."/>
            <person name="Miyata M."/>
            <person name="Ogawara M."/>
            <person name="Saito Y."/>
            <person name="Sakai S."/>
            <person name="Tahara Y.O."/>
            <person name="Takano Y."/>
            <person name="Tasumi E."/>
            <person name="Uematsu K."/>
            <person name="Yoshimura T."/>
            <person name="Itoh T."/>
            <person name="Ohkuma M."/>
            <person name="Takai K."/>
        </authorList>
    </citation>
    <scope>NUCLEOTIDE SEQUENCE [LARGE SCALE GENOMIC DNA]</scope>
    <source>
        <strain evidence="3 4">MK-D1</strain>
    </source>
</reference>
<dbReference type="EMBL" id="CP042905">
    <property type="protein sequence ID" value="QEE14571.1"/>
    <property type="molecule type" value="Genomic_DNA"/>
</dbReference>
<keyword evidence="4" id="KW-1185">Reference proteome</keyword>
<dbReference type="InterPro" id="IPR050272">
    <property type="entry name" value="Isochorismatase-like_hydrls"/>
</dbReference>
<dbReference type="SUPFAM" id="SSF52499">
    <property type="entry name" value="Isochorismatase-like hydrolases"/>
    <property type="match status" value="1"/>
</dbReference>
<dbReference type="KEGG" id="psyt:DSAG12_00384"/>